<dbReference type="InterPro" id="IPR001461">
    <property type="entry name" value="Aspartic_peptidase_A1"/>
</dbReference>
<dbReference type="PROSITE" id="PS51767">
    <property type="entry name" value="PEPTIDASE_A1"/>
    <property type="match status" value="1"/>
</dbReference>
<comment type="caution">
    <text evidence="4">The sequence shown here is derived from an EMBL/GenBank/DDBJ whole genome shotgun (WGS) entry which is preliminary data.</text>
</comment>
<evidence type="ECO:0000259" key="2">
    <source>
        <dbReference type="PROSITE" id="PS50177"/>
    </source>
</evidence>
<dbReference type="Proteomes" id="UP000053558">
    <property type="component" value="Unassembled WGS sequence"/>
</dbReference>
<organism evidence="4 5">
    <name type="scientific">Coniophora puteana (strain RWD-64-598)</name>
    <name type="common">Brown rot fungus</name>
    <dbReference type="NCBI Taxonomy" id="741705"/>
    <lineage>
        <taxon>Eukaryota</taxon>
        <taxon>Fungi</taxon>
        <taxon>Dikarya</taxon>
        <taxon>Basidiomycota</taxon>
        <taxon>Agaricomycotina</taxon>
        <taxon>Agaricomycetes</taxon>
        <taxon>Agaricomycetidae</taxon>
        <taxon>Boletales</taxon>
        <taxon>Coniophorineae</taxon>
        <taxon>Coniophoraceae</taxon>
        <taxon>Coniophora</taxon>
    </lineage>
</organism>
<dbReference type="Pfam" id="PF00026">
    <property type="entry name" value="Asp"/>
    <property type="match status" value="1"/>
</dbReference>
<proteinExistence type="inferred from homology"/>
<dbReference type="InterPro" id="IPR021109">
    <property type="entry name" value="Peptidase_aspartic_dom_sf"/>
</dbReference>
<dbReference type="InterPro" id="IPR033121">
    <property type="entry name" value="PEPTIDASE_A1"/>
</dbReference>
<evidence type="ECO:0000313" key="4">
    <source>
        <dbReference type="EMBL" id="EIW85626.1"/>
    </source>
</evidence>
<dbReference type="SUPFAM" id="SSF50630">
    <property type="entry name" value="Acid proteases"/>
    <property type="match status" value="1"/>
</dbReference>
<dbReference type="GO" id="GO:0006508">
    <property type="term" value="P:proteolysis"/>
    <property type="evidence" value="ECO:0007669"/>
    <property type="project" value="InterPro"/>
</dbReference>
<dbReference type="Gene3D" id="2.40.70.10">
    <property type="entry name" value="Acid Proteases"/>
    <property type="match status" value="2"/>
</dbReference>
<evidence type="ECO:0000256" key="1">
    <source>
        <dbReference type="ARBA" id="ARBA00007447"/>
    </source>
</evidence>
<dbReference type="KEGG" id="cput:CONPUDRAFT_118565"/>
<dbReference type="InterPro" id="IPR034164">
    <property type="entry name" value="Pepsin-like_dom"/>
</dbReference>
<dbReference type="InterPro" id="IPR018222">
    <property type="entry name" value="Nuclear_transport_factor_2_euk"/>
</dbReference>
<evidence type="ECO:0000259" key="3">
    <source>
        <dbReference type="PROSITE" id="PS51767"/>
    </source>
</evidence>
<feature type="domain" description="NTF2" evidence="2">
    <location>
        <begin position="300"/>
        <end position="334"/>
    </location>
</feature>
<dbReference type="PROSITE" id="PS50177">
    <property type="entry name" value="NTF2_DOMAIN"/>
    <property type="match status" value="1"/>
</dbReference>
<keyword evidence="5" id="KW-1185">Reference proteome</keyword>
<dbReference type="PRINTS" id="PR00792">
    <property type="entry name" value="PEPSIN"/>
</dbReference>
<reference evidence="5" key="1">
    <citation type="journal article" date="2012" name="Science">
        <title>The Paleozoic origin of enzymatic lignin decomposition reconstructed from 31 fungal genomes.</title>
        <authorList>
            <person name="Floudas D."/>
            <person name="Binder M."/>
            <person name="Riley R."/>
            <person name="Barry K."/>
            <person name="Blanchette R.A."/>
            <person name="Henrissat B."/>
            <person name="Martinez A.T."/>
            <person name="Otillar R."/>
            <person name="Spatafora J.W."/>
            <person name="Yadav J.S."/>
            <person name="Aerts A."/>
            <person name="Benoit I."/>
            <person name="Boyd A."/>
            <person name="Carlson A."/>
            <person name="Copeland A."/>
            <person name="Coutinho P.M."/>
            <person name="de Vries R.P."/>
            <person name="Ferreira P."/>
            <person name="Findley K."/>
            <person name="Foster B."/>
            <person name="Gaskell J."/>
            <person name="Glotzer D."/>
            <person name="Gorecki P."/>
            <person name="Heitman J."/>
            <person name="Hesse C."/>
            <person name="Hori C."/>
            <person name="Igarashi K."/>
            <person name="Jurgens J.A."/>
            <person name="Kallen N."/>
            <person name="Kersten P."/>
            <person name="Kohler A."/>
            <person name="Kuees U."/>
            <person name="Kumar T.K.A."/>
            <person name="Kuo A."/>
            <person name="LaButti K."/>
            <person name="Larrondo L.F."/>
            <person name="Lindquist E."/>
            <person name="Ling A."/>
            <person name="Lombard V."/>
            <person name="Lucas S."/>
            <person name="Lundell T."/>
            <person name="Martin R."/>
            <person name="McLaughlin D.J."/>
            <person name="Morgenstern I."/>
            <person name="Morin E."/>
            <person name="Murat C."/>
            <person name="Nagy L.G."/>
            <person name="Nolan M."/>
            <person name="Ohm R.A."/>
            <person name="Patyshakuliyeva A."/>
            <person name="Rokas A."/>
            <person name="Ruiz-Duenas F.J."/>
            <person name="Sabat G."/>
            <person name="Salamov A."/>
            <person name="Samejima M."/>
            <person name="Schmutz J."/>
            <person name="Slot J.C."/>
            <person name="St John F."/>
            <person name="Stenlid J."/>
            <person name="Sun H."/>
            <person name="Sun S."/>
            <person name="Syed K."/>
            <person name="Tsang A."/>
            <person name="Wiebenga A."/>
            <person name="Young D."/>
            <person name="Pisabarro A."/>
            <person name="Eastwood D.C."/>
            <person name="Martin F."/>
            <person name="Cullen D."/>
            <person name="Grigoriev I.V."/>
            <person name="Hibbett D.S."/>
        </authorList>
    </citation>
    <scope>NUCLEOTIDE SEQUENCE [LARGE SCALE GENOMIC DNA]</scope>
    <source>
        <strain evidence="5">RWD-64-598 SS2</strain>
    </source>
</reference>
<comment type="similarity">
    <text evidence="1">Belongs to the peptidase A1 family.</text>
</comment>
<dbReference type="GO" id="GO:0004190">
    <property type="term" value="F:aspartic-type endopeptidase activity"/>
    <property type="evidence" value="ECO:0007669"/>
    <property type="project" value="InterPro"/>
</dbReference>
<dbReference type="PANTHER" id="PTHR47966:SF74">
    <property type="entry name" value="AGR407CP"/>
    <property type="match status" value="1"/>
</dbReference>
<protein>
    <submittedName>
        <fullName evidence="4">Aspartic proteinase</fullName>
    </submittedName>
</protein>
<dbReference type="PANTHER" id="PTHR47966">
    <property type="entry name" value="BETA-SITE APP-CLEAVING ENZYME, ISOFORM A-RELATED"/>
    <property type="match status" value="1"/>
</dbReference>
<name>A0A5M3N2T3_CONPW</name>
<dbReference type="RefSeq" id="XP_007765055.1">
    <property type="nucleotide sequence ID" value="XM_007766865.1"/>
</dbReference>
<dbReference type="EMBL" id="JH711574">
    <property type="protein sequence ID" value="EIW85626.1"/>
    <property type="molecule type" value="Genomic_DNA"/>
</dbReference>
<dbReference type="AlphaFoldDB" id="A0A5M3N2T3"/>
<dbReference type="OrthoDB" id="660550at2759"/>
<gene>
    <name evidence="4" type="ORF">CONPUDRAFT_118565</name>
</gene>
<evidence type="ECO:0000313" key="5">
    <source>
        <dbReference type="Proteomes" id="UP000053558"/>
    </source>
</evidence>
<dbReference type="CDD" id="cd05471">
    <property type="entry name" value="pepsin_like"/>
    <property type="match status" value="1"/>
</dbReference>
<feature type="domain" description="Peptidase A1" evidence="3">
    <location>
        <begin position="3"/>
        <end position="322"/>
    </location>
</feature>
<dbReference type="GeneID" id="19199402"/>
<sequence>MQYTVEVGVGNPPTFYNLLVDTGSGNTFVGTGKKYNRTETSIPLGFNVSVNSGSHSFSGAEYLDQVIIAPGVFLNQSIGVALSWSGFPEGVDGILGLGPTELTRGTVPSDPIGLIFSVMDTAVYQTKITNNILGISFAPSTNYTQYNGEIGYGDIDTELFNGDITYTPLTTTLPAAKYWGINIISSTYGTTPVFTESSAGIVDTGTTQVLLADDFFANYISAIPGAHIDNSTGLLVIPSSSVAGIEPLDFTIGGTSLTLSPDAQLIPQNRSAAWGGKPGVQYGAVGSLGRASGEGLDFVLGQKFLERYYAVFDRQNSRVGFAFTNNTFATYSTN</sequence>
<accession>A0A5M3N2T3</accession>